<gene>
    <name evidence="10" type="ORF">AHMF7605_14300</name>
</gene>
<dbReference type="EMBL" id="PYFT01000001">
    <property type="protein sequence ID" value="PSR54593.1"/>
    <property type="molecule type" value="Genomic_DNA"/>
</dbReference>
<keyword evidence="3" id="KW-0813">Transport</keyword>
<keyword evidence="7 8" id="KW-0472">Membrane</keyword>
<dbReference type="PANTHER" id="PTHR23502">
    <property type="entry name" value="MAJOR FACILITATOR SUPERFAMILY"/>
    <property type="match status" value="1"/>
</dbReference>
<accession>A0A2T2YGH3</accession>
<name>A0A2T2YGH3_9BACT</name>
<evidence type="ECO:0000256" key="2">
    <source>
        <dbReference type="ARBA" id="ARBA00006236"/>
    </source>
</evidence>
<evidence type="ECO:0000256" key="8">
    <source>
        <dbReference type="SAM" id="Phobius"/>
    </source>
</evidence>
<dbReference type="SUPFAM" id="SSF103473">
    <property type="entry name" value="MFS general substrate transporter"/>
    <property type="match status" value="1"/>
</dbReference>
<evidence type="ECO:0000256" key="4">
    <source>
        <dbReference type="ARBA" id="ARBA00022475"/>
    </source>
</evidence>
<dbReference type="Pfam" id="PF07690">
    <property type="entry name" value="MFS_1"/>
    <property type="match status" value="1"/>
</dbReference>
<dbReference type="CDD" id="cd17320">
    <property type="entry name" value="MFS_MdfA_MDR_like"/>
    <property type="match status" value="1"/>
</dbReference>
<keyword evidence="4" id="KW-1003">Cell membrane</keyword>
<feature type="transmembrane region" description="Helical" evidence="8">
    <location>
        <begin position="7"/>
        <end position="24"/>
    </location>
</feature>
<evidence type="ECO:0000256" key="3">
    <source>
        <dbReference type="ARBA" id="ARBA00022448"/>
    </source>
</evidence>
<comment type="subcellular location">
    <subcellularLocation>
        <location evidence="1">Cell membrane</location>
        <topology evidence="1">Multi-pass membrane protein</topology>
    </subcellularLocation>
</comment>
<feature type="transmembrane region" description="Helical" evidence="8">
    <location>
        <begin position="213"/>
        <end position="231"/>
    </location>
</feature>
<feature type="transmembrane region" description="Helical" evidence="8">
    <location>
        <begin position="133"/>
        <end position="155"/>
    </location>
</feature>
<evidence type="ECO:0000256" key="5">
    <source>
        <dbReference type="ARBA" id="ARBA00022692"/>
    </source>
</evidence>
<comment type="similarity">
    <text evidence="2">Belongs to the major facilitator superfamily. Bcr/CmlA family.</text>
</comment>
<evidence type="ECO:0000256" key="6">
    <source>
        <dbReference type="ARBA" id="ARBA00022989"/>
    </source>
</evidence>
<dbReference type="InterPro" id="IPR020846">
    <property type="entry name" value="MFS_dom"/>
</dbReference>
<dbReference type="GO" id="GO:0015385">
    <property type="term" value="F:sodium:proton antiporter activity"/>
    <property type="evidence" value="ECO:0007669"/>
    <property type="project" value="TreeGrafter"/>
</dbReference>
<evidence type="ECO:0000256" key="7">
    <source>
        <dbReference type="ARBA" id="ARBA00023136"/>
    </source>
</evidence>
<feature type="transmembrane region" description="Helical" evidence="8">
    <location>
        <begin position="343"/>
        <end position="363"/>
    </location>
</feature>
<dbReference type="OrthoDB" id="9800416at2"/>
<dbReference type="InterPro" id="IPR011701">
    <property type="entry name" value="MFS"/>
</dbReference>
<organism evidence="10 11">
    <name type="scientific">Adhaeribacter arboris</name>
    <dbReference type="NCBI Taxonomy" id="2072846"/>
    <lineage>
        <taxon>Bacteria</taxon>
        <taxon>Pseudomonadati</taxon>
        <taxon>Bacteroidota</taxon>
        <taxon>Cytophagia</taxon>
        <taxon>Cytophagales</taxon>
        <taxon>Hymenobacteraceae</taxon>
        <taxon>Adhaeribacter</taxon>
    </lineage>
</organism>
<dbReference type="AlphaFoldDB" id="A0A2T2YGH3"/>
<sequence>MTRKQRISIILILGTLATISPFSIDMYLPGFPAIARDLNTTIDQIQLSLTSYLIGIAIGQLLYGPLLDRFGRKKPLYIGLTVYVLASIGCAFTHSANNLIMMRFIQAIGGCAGMVAALALVRDLFPVGEIAKVLSLQTLVISVSPMIAPTVGGYVTAAFGWQFIFLVLAIIVGLVVLGIYFFLPAGRPPDISFSLLPGPVLSNFYSVLRNPQFLTYLLAGGVGAAAPFAYISGSPDVFMNIYKVSEQEYGWIFAFLAAAMIGSTQLNTPLLKRFSSEQLLSFALFWQTCIGILLVVGTVLGWYDKFSLIILIFLFLAGQGLNVPNSSALSLAPFARQAGSASALLGCFRMGIGAVASAAVSVLHNQTVLPMVGVMALCAFIAAIILFIGKKQIILEPPLPDPDESELQETTQPVPLKK</sequence>
<feature type="transmembrane region" description="Helical" evidence="8">
    <location>
        <begin position="283"/>
        <end position="303"/>
    </location>
</feature>
<dbReference type="Proteomes" id="UP000240357">
    <property type="component" value="Unassembled WGS sequence"/>
</dbReference>
<reference evidence="10 11" key="1">
    <citation type="submission" date="2018-03" db="EMBL/GenBank/DDBJ databases">
        <title>Adhaeribacter sp. HMF7605 Genome sequencing and assembly.</title>
        <authorList>
            <person name="Kang H."/>
            <person name="Kang J."/>
            <person name="Cha I."/>
            <person name="Kim H."/>
            <person name="Joh K."/>
        </authorList>
    </citation>
    <scope>NUCLEOTIDE SEQUENCE [LARGE SCALE GENOMIC DNA]</scope>
    <source>
        <strain evidence="10 11">HMF7605</strain>
    </source>
</reference>
<evidence type="ECO:0000313" key="11">
    <source>
        <dbReference type="Proteomes" id="UP000240357"/>
    </source>
</evidence>
<evidence type="ECO:0000256" key="1">
    <source>
        <dbReference type="ARBA" id="ARBA00004651"/>
    </source>
</evidence>
<dbReference type="GO" id="GO:1990961">
    <property type="term" value="P:xenobiotic detoxification by transmembrane export across the plasma membrane"/>
    <property type="evidence" value="ECO:0007669"/>
    <property type="project" value="InterPro"/>
</dbReference>
<feature type="transmembrane region" description="Helical" evidence="8">
    <location>
        <begin position="100"/>
        <end position="121"/>
    </location>
</feature>
<dbReference type="FunFam" id="1.20.1720.10:FF:000005">
    <property type="entry name" value="Bcr/CflA family efflux transporter"/>
    <property type="match status" value="1"/>
</dbReference>
<proteinExistence type="inferred from homology"/>
<dbReference type="RefSeq" id="WP_106930398.1">
    <property type="nucleotide sequence ID" value="NZ_PYFT01000001.1"/>
</dbReference>
<feature type="transmembrane region" description="Helical" evidence="8">
    <location>
        <begin position="44"/>
        <end position="63"/>
    </location>
</feature>
<keyword evidence="5 8" id="KW-0812">Transmembrane</keyword>
<dbReference type="GO" id="GO:0005886">
    <property type="term" value="C:plasma membrane"/>
    <property type="evidence" value="ECO:0007669"/>
    <property type="project" value="UniProtKB-SubCell"/>
</dbReference>
<dbReference type="Gene3D" id="1.20.1720.10">
    <property type="entry name" value="Multidrug resistance protein D"/>
    <property type="match status" value="1"/>
</dbReference>
<keyword evidence="11" id="KW-1185">Reference proteome</keyword>
<dbReference type="PROSITE" id="PS50850">
    <property type="entry name" value="MFS"/>
    <property type="match status" value="1"/>
</dbReference>
<dbReference type="NCBIfam" id="TIGR00710">
    <property type="entry name" value="efflux_Bcr_CflA"/>
    <property type="match status" value="1"/>
</dbReference>
<evidence type="ECO:0000259" key="9">
    <source>
        <dbReference type="PROSITE" id="PS50850"/>
    </source>
</evidence>
<feature type="transmembrane region" description="Helical" evidence="8">
    <location>
        <begin position="369"/>
        <end position="389"/>
    </location>
</feature>
<protein>
    <submittedName>
        <fullName evidence="10">Bcr/CflA family drug resistance efflux transporter</fullName>
    </submittedName>
</protein>
<evidence type="ECO:0000313" key="10">
    <source>
        <dbReference type="EMBL" id="PSR54593.1"/>
    </source>
</evidence>
<keyword evidence="6 8" id="KW-1133">Transmembrane helix</keyword>
<feature type="transmembrane region" description="Helical" evidence="8">
    <location>
        <begin position="251"/>
        <end position="271"/>
    </location>
</feature>
<dbReference type="InterPro" id="IPR036259">
    <property type="entry name" value="MFS_trans_sf"/>
</dbReference>
<dbReference type="GO" id="GO:0042910">
    <property type="term" value="F:xenobiotic transmembrane transporter activity"/>
    <property type="evidence" value="ECO:0007669"/>
    <property type="project" value="InterPro"/>
</dbReference>
<feature type="transmembrane region" description="Helical" evidence="8">
    <location>
        <begin position="161"/>
        <end position="183"/>
    </location>
</feature>
<feature type="transmembrane region" description="Helical" evidence="8">
    <location>
        <begin position="75"/>
        <end position="94"/>
    </location>
</feature>
<dbReference type="PANTHER" id="PTHR23502:SF132">
    <property type="entry name" value="POLYAMINE TRANSPORTER 2-RELATED"/>
    <property type="match status" value="1"/>
</dbReference>
<feature type="domain" description="Major facilitator superfamily (MFS) profile" evidence="9">
    <location>
        <begin position="9"/>
        <end position="391"/>
    </location>
</feature>
<comment type="caution">
    <text evidence="10">The sequence shown here is derived from an EMBL/GenBank/DDBJ whole genome shotgun (WGS) entry which is preliminary data.</text>
</comment>
<feature type="transmembrane region" description="Helical" evidence="8">
    <location>
        <begin position="309"/>
        <end position="331"/>
    </location>
</feature>
<dbReference type="InterPro" id="IPR004812">
    <property type="entry name" value="Efflux_drug-R_Bcr/CmlA"/>
</dbReference>